<sequence>MEWLSANSAGLNVIINVVMLFVWVGYLQVFLMNFLRQRQSMLLINRGAGEGEHARCFVSNMGAEPIYVVNVIAKISSGGEELTANIVDRYEVSSDDLSTPTKGTTQGPLQSGEFLDMGSFRDILVRAASRLHGNVDEMQIDKLDLTVVAASGHTAHLVGGRRCFFLGWVDGSRTFVPERATTDQKSGFFERRKLRAQMDEERQDEVDRLLSKSEQESC</sequence>
<protein>
    <submittedName>
        <fullName evidence="3">Uncharacterized protein</fullName>
    </submittedName>
</protein>
<gene>
    <name evidence="3" type="ORF">SAMN04490244_102177</name>
</gene>
<dbReference type="OrthoDB" id="7406133at2"/>
<feature type="region of interest" description="Disordered" evidence="1">
    <location>
        <begin position="199"/>
        <end position="218"/>
    </location>
</feature>
<evidence type="ECO:0000313" key="3">
    <source>
        <dbReference type="EMBL" id="SER69246.1"/>
    </source>
</evidence>
<proteinExistence type="predicted"/>
<dbReference type="RefSeq" id="WP_092688719.1">
    <property type="nucleotide sequence ID" value="NZ_CBDDGO010000004.1"/>
</dbReference>
<evidence type="ECO:0000313" key="4">
    <source>
        <dbReference type="Proteomes" id="UP000198885"/>
    </source>
</evidence>
<evidence type="ECO:0000256" key="2">
    <source>
        <dbReference type="SAM" id="Phobius"/>
    </source>
</evidence>
<reference evidence="3 4" key="1">
    <citation type="submission" date="2016-10" db="EMBL/GenBank/DDBJ databases">
        <authorList>
            <person name="de Groot N.N."/>
        </authorList>
    </citation>
    <scope>NUCLEOTIDE SEQUENCE [LARGE SCALE GENOMIC DNA]</scope>
    <source>
        <strain evidence="3 4">DSM 23042</strain>
    </source>
</reference>
<dbReference type="EMBL" id="FOGU01000002">
    <property type="protein sequence ID" value="SER69246.1"/>
    <property type="molecule type" value="Genomic_DNA"/>
</dbReference>
<dbReference type="STRING" id="641238.SAMN04490244_102177"/>
<name>A0A1H9R943_9RHOB</name>
<keyword evidence="2" id="KW-1133">Transmembrane helix</keyword>
<dbReference type="Proteomes" id="UP000198885">
    <property type="component" value="Unassembled WGS sequence"/>
</dbReference>
<accession>A0A1H9R943</accession>
<dbReference type="AlphaFoldDB" id="A0A1H9R943"/>
<keyword evidence="4" id="KW-1185">Reference proteome</keyword>
<organism evidence="3 4">
    <name type="scientific">Tranquillimonas rosea</name>
    <dbReference type="NCBI Taxonomy" id="641238"/>
    <lineage>
        <taxon>Bacteria</taxon>
        <taxon>Pseudomonadati</taxon>
        <taxon>Pseudomonadota</taxon>
        <taxon>Alphaproteobacteria</taxon>
        <taxon>Rhodobacterales</taxon>
        <taxon>Roseobacteraceae</taxon>
        <taxon>Tranquillimonas</taxon>
    </lineage>
</organism>
<keyword evidence="2" id="KW-0812">Transmembrane</keyword>
<feature type="transmembrane region" description="Helical" evidence="2">
    <location>
        <begin position="13"/>
        <end position="35"/>
    </location>
</feature>
<keyword evidence="2" id="KW-0472">Membrane</keyword>
<evidence type="ECO:0000256" key="1">
    <source>
        <dbReference type="SAM" id="MobiDB-lite"/>
    </source>
</evidence>